<accession>A0A0S6U9R2</accession>
<sequence length="40" mass="4444">MLLISTYFILFVLGITIPVEQKNGQVALAILAAFKPSIYF</sequence>
<dbReference type="EMBL" id="DF238840">
    <property type="protein sequence ID" value="GAF25183.1"/>
    <property type="molecule type" value="Genomic_DNA"/>
</dbReference>
<dbReference type="AlphaFoldDB" id="A0A0S6U9R2"/>
<proteinExistence type="predicted"/>
<gene>
    <name evidence="1" type="ORF">MTY_0513</name>
</gene>
<dbReference type="GO" id="GO:0003677">
    <property type="term" value="F:DNA binding"/>
    <property type="evidence" value="ECO:0007669"/>
    <property type="project" value="UniProtKB-KW"/>
</dbReference>
<organism evidence="1">
    <name type="scientific">Moorella thermoacetica Y72</name>
    <dbReference type="NCBI Taxonomy" id="1325331"/>
    <lineage>
        <taxon>Bacteria</taxon>
        <taxon>Bacillati</taxon>
        <taxon>Bacillota</taxon>
        <taxon>Clostridia</taxon>
        <taxon>Neomoorellales</taxon>
        <taxon>Neomoorellaceae</taxon>
        <taxon>Neomoorella</taxon>
    </lineage>
</organism>
<evidence type="ECO:0000313" key="1">
    <source>
        <dbReference type="EMBL" id="GAF25183.1"/>
    </source>
</evidence>
<keyword evidence="1" id="KW-0238">DNA-binding</keyword>
<name>A0A0S6U9R2_NEOTH</name>
<dbReference type="Proteomes" id="UP000063718">
    <property type="component" value="Unassembled WGS sequence"/>
</dbReference>
<reference evidence="1" key="1">
    <citation type="journal article" date="2014" name="Gene">
        <title>Genome-guided analysis of transformation efficiency and carbon dioxide assimilation by Moorella thermoacetica Y72.</title>
        <authorList>
            <person name="Tsukahara K."/>
            <person name="Kita A."/>
            <person name="Nakashimada Y."/>
            <person name="Hoshino T."/>
            <person name="Murakami K."/>
        </authorList>
    </citation>
    <scope>NUCLEOTIDE SEQUENCE [LARGE SCALE GENOMIC DNA]</scope>
    <source>
        <strain evidence="1">Y72</strain>
    </source>
</reference>
<protein>
    <submittedName>
        <fullName evidence="1">DNA-binding HTH domain-containing proteins</fullName>
    </submittedName>
</protein>